<evidence type="ECO:0000313" key="2">
    <source>
        <dbReference type="Proteomes" id="UP000182486"/>
    </source>
</evidence>
<keyword evidence="2" id="KW-1185">Reference proteome</keyword>
<dbReference type="Proteomes" id="UP000182486">
    <property type="component" value="Unassembled WGS sequence"/>
</dbReference>
<proteinExistence type="predicted"/>
<comment type="caution">
    <text evidence="1">The sequence shown here is derived from an EMBL/GenBank/DDBJ whole genome shotgun (WGS) entry which is preliminary data.</text>
</comment>
<protein>
    <submittedName>
        <fullName evidence="1">Uncharacterized protein</fullName>
    </submittedName>
</protein>
<evidence type="ECO:0000313" key="1">
    <source>
        <dbReference type="EMBL" id="OJF12533.1"/>
    </source>
</evidence>
<accession>A0A1K0FI75</accession>
<sequence>MSTVPWSCGSPATPAATTSTTARCFPRYTHGLSVGRTAEILSLLGLLHDDRPSQFDTWLARRLTGVTLGIRVDVEQWLRTLHHGGPRSRPRRLETVWGYLNEIQPVLLDWSTRFDHLREVTRDDVIAVGGTVDLSVFPA</sequence>
<dbReference type="RefSeq" id="WP_071806898.1">
    <property type="nucleotide sequence ID" value="NZ_MEIA01000215.1"/>
</dbReference>
<name>A0A1K0FI75_9ACTN</name>
<dbReference type="AlphaFoldDB" id="A0A1K0FI75"/>
<dbReference type="EMBL" id="MEIA01000215">
    <property type="protein sequence ID" value="OJF12533.1"/>
    <property type="molecule type" value="Genomic_DNA"/>
</dbReference>
<organism evidence="1 2">
    <name type="scientific">Couchioplanes caeruleus subsp. caeruleus</name>
    <dbReference type="NCBI Taxonomy" id="56427"/>
    <lineage>
        <taxon>Bacteria</taxon>
        <taxon>Bacillati</taxon>
        <taxon>Actinomycetota</taxon>
        <taxon>Actinomycetes</taxon>
        <taxon>Micromonosporales</taxon>
        <taxon>Micromonosporaceae</taxon>
        <taxon>Couchioplanes</taxon>
    </lineage>
</organism>
<gene>
    <name evidence="1" type="ORF">BG844_20190</name>
</gene>
<reference evidence="1 2" key="1">
    <citation type="submission" date="2016-09" db="EMBL/GenBank/DDBJ databases">
        <title>Couchioplanes caeruleus draft genome sequence.</title>
        <authorList>
            <person name="Sheehan J."/>
            <person name="Caffrey P."/>
        </authorList>
    </citation>
    <scope>NUCLEOTIDE SEQUENCE [LARGE SCALE GENOMIC DNA]</scope>
    <source>
        <strain evidence="1 2">DSM 43634</strain>
    </source>
</reference>